<dbReference type="CDD" id="cd07012">
    <property type="entry name" value="PBP2_Bug_TTT"/>
    <property type="match status" value="1"/>
</dbReference>
<dbReference type="OrthoDB" id="8678477at2"/>
<organism evidence="3 4">
    <name type="scientific">Verticiella sediminum</name>
    <dbReference type="NCBI Taxonomy" id="1247510"/>
    <lineage>
        <taxon>Bacteria</taxon>
        <taxon>Pseudomonadati</taxon>
        <taxon>Pseudomonadota</taxon>
        <taxon>Betaproteobacteria</taxon>
        <taxon>Burkholderiales</taxon>
        <taxon>Alcaligenaceae</taxon>
        <taxon>Verticiella</taxon>
    </lineage>
</organism>
<dbReference type="RefSeq" id="WP_143950096.1">
    <property type="nucleotide sequence ID" value="NZ_BAABMB010000003.1"/>
</dbReference>
<dbReference type="InterPro" id="IPR042100">
    <property type="entry name" value="Bug_dom1"/>
</dbReference>
<protein>
    <submittedName>
        <fullName evidence="3">Tripartite tricarboxylate transporter substrate binding protein</fullName>
    </submittedName>
</protein>
<proteinExistence type="inferred from homology"/>
<evidence type="ECO:0000313" key="4">
    <source>
        <dbReference type="Proteomes" id="UP000318405"/>
    </source>
</evidence>
<dbReference type="PIRSF" id="PIRSF017082">
    <property type="entry name" value="YflP"/>
    <property type="match status" value="1"/>
</dbReference>
<dbReference type="EMBL" id="VLTJ01000039">
    <property type="protein sequence ID" value="TSH90182.1"/>
    <property type="molecule type" value="Genomic_DNA"/>
</dbReference>
<reference evidence="3 4" key="1">
    <citation type="submission" date="2019-07" db="EMBL/GenBank/DDBJ databases">
        <title>Qingshengfaniella alkalisoli gen. nov., sp. nov., isolated from saline soil.</title>
        <authorList>
            <person name="Xu L."/>
            <person name="Huang X.-X."/>
            <person name="Sun J.-Q."/>
        </authorList>
    </citation>
    <scope>NUCLEOTIDE SEQUENCE [LARGE SCALE GENOMIC DNA]</scope>
    <source>
        <strain evidence="3 4">DSM 27279</strain>
    </source>
</reference>
<sequence>MIRTFVLSAILGAALPLAAPAAADYPERPLRFVVNFPPGGAADTIARLFGQEIGAALGQPVVVENKAGAGGAIGMVYAAKQPADGYTFTMGTLGSAIVQPLIQKTPYDMLNDFDPVSLIATGPAVLVVNGESPYKSVADIVNTAKTNPDVLNYGSGGIGTFAHLTGAMLNQAAGIDITHVPYKGGVQALQDVLANQLEMIAVDPPSALPHIRSGKLRAVAYTGAQRSPLLPDVPTFAESGYPSLVGANSWSIWMPAGVPRDIAATFHQALNKTMENPALREKFAELGAEATHSTPEELRRFVLAEKERYAKVVQQQGFRPQ</sequence>
<name>A0A556ABB6_9BURK</name>
<dbReference type="PANTHER" id="PTHR42928">
    <property type="entry name" value="TRICARBOXYLATE-BINDING PROTEIN"/>
    <property type="match status" value="1"/>
</dbReference>
<comment type="similarity">
    <text evidence="1">Belongs to the UPF0065 (bug) family.</text>
</comment>
<feature type="signal peptide" evidence="2">
    <location>
        <begin position="1"/>
        <end position="23"/>
    </location>
</feature>
<dbReference type="PANTHER" id="PTHR42928:SF5">
    <property type="entry name" value="BLR1237 PROTEIN"/>
    <property type="match status" value="1"/>
</dbReference>
<comment type="caution">
    <text evidence="3">The sequence shown here is derived from an EMBL/GenBank/DDBJ whole genome shotgun (WGS) entry which is preliminary data.</text>
</comment>
<keyword evidence="2" id="KW-0732">Signal</keyword>
<dbReference type="Gene3D" id="3.40.190.150">
    <property type="entry name" value="Bordetella uptake gene, domain 1"/>
    <property type="match status" value="1"/>
</dbReference>
<dbReference type="Proteomes" id="UP000318405">
    <property type="component" value="Unassembled WGS sequence"/>
</dbReference>
<dbReference type="SUPFAM" id="SSF53850">
    <property type="entry name" value="Periplasmic binding protein-like II"/>
    <property type="match status" value="1"/>
</dbReference>
<dbReference type="Gene3D" id="3.40.190.10">
    <property type="entry name" value="Periplasmic binding protein-like II"/>
    <property type="match status" value="1"/>
</dbReference>
<dbReference type="Pfam" id="PF03401">
    <property type="entry name" value="TctC"/>
    <property type="match status" value="1"/>
</dbReference>
<dbReference type="InterPro" id="IPR005064">
    <property type="entry name" value="BUG"/>
</dbReference>
<keyword evidence="4" id="KW-1185">Reference proteome</keyword>
<evidence type="ECO:0000313" key="3">
    <source>
        <dbReference type="EMBL" id="TSH90182.1"/>
    </source>
</evidence>
<dbReference type="AlphaFoldDB" id="A0A556ABB6"/>
<feature type="chain" id="PRO_5022115031" evidence="2">
    <location>
        <begin position="24"/>
        <end position="321"/>
    </location>
</feature>
<accession>A0A556ABB6</accession>
<evidence type="ECO:0000256" key="2">
    <source>
        <dbReference type="SAM" id="SignalP"/>
    </source>
</evidence>
<evidence type="ECO:0000256" key="1">
    <source>
        <dbReference type="ARBA" id="ARBA00006987"/>
    </source>
</evidence>
<gene>
    <name evidence="3" type="ORF">FOZ76_20295</name>
</gene>